<feature type="domain" description="Isochorismatase-like" evidence="2">
    <location>
        <begin position="12"/>
        <end position="199"/>
    </location>
</feature>
<accession>A0ABY4ZNE1</accession>
<dbReference type="CDD" id="cd00431">
    <property type="entry name" value="cysteine_hydrolases"/>
    <property type="match status" value="1"/>
</dbReference>
<dbReference type="EMBL" id="CP096040">
    <property type="protein sequence ID" value="USQ94093.1"/>
    <property type="molecule type" value="Genomic_DNA"/>
</dbReference>
<name>A0ABY4ZNE1_9CAUL</name>
<dbReference type="Pfam" id="PF00857">
    <property type="entry name" value="Isochorismatase"/>
    <property type="match status" value="1"/>
</dbReference>
<sequence length="207" mass="22013">MSLETWIAPQRTALVIIDMQVDFASPEGLSGQWGLDLSTVPAALVAAERLVEAARGGGVPVVFVGLLTTDESDSAVWNERSRRRGLDPDEGPALCRAGSPGSAFVGPRPAPGEPVFRKTRYSPFWDTDIDAVLKGMGVDTLLLAGLTTECCVDSTARDAFNHDYHVFVAVDACAAYEPDLHAVALKTLDLNTAILTDATSVVAAWRA</sequence>
<evidence type="ECO:0000313" key="3">
    <source>
        <dbReference type="EMBL" id="USQ94093.1"/>
    </source>
</evidence>
<dbReference type="Proteomes" id="UP001057520">
    <property type="component" value="Chromosome"/>
</dbReference>
<dbReference type="Gene3D" id="3.40.50.850">
    <property type="entry name" value="Isochorismatase-like"/>
    <property type="match status" value="1"/>
</dbReference>
<reference evidence="3 4" key="1">
    <citation type="submission" date="2022-04" db="EMBL/GenBank/DDBJ databases">
        <title>Genome sequence of soybean root-associated Caulobacter segnis RL271.</title>
        <authorList>
            <person name="Longley R."/>
            <person name="Bonito G."/>
            <person name="Trigodet F."/>
            <person name="Crosson S."/>
            <person name="Fiebig A."/>
        </authorList>
    </citation>
    <scope>NUCLEOTIDE SEQUENCE [LARGE SCALE GENOMIC DNA]</scope>
    <source>
        <strain evidence="3 4">RL271</strain>
    </source>
</reference>
<dbReference type="InterPro" id="IPR050272">
    <property type="entry name" value="Isochorismatase-like_hydrls"/>
</dbReference>
<organism evidence="3 4">
    <name type="scientific">Caulobacter segnis</name>
    <dbReference type="NCBI Taxonomy" id="88688"/>
    <lineage>
        <taxon>Bacteria</taxon>
        <taxon>Pseudomonadati</taxon>
        <taxon>Pseudomonadota</taxon>
        <taxon>Alphaproteobacteria</taxon>
        <taxon>Caulobacterales</taxon>
        <taxon>Caulobacteraceae</taxon>
        <taxon>Caulobacter</taxon>
    </lineage>
</organism>
<keyword evidence="4" id="KW-1185">Reference proteome</keyword>
<protein>
    <submittedName>
        <fullName evidence="3">Cysteine hydrolase</fullName>
    </submittedName>
</protein>
<evidence type="ECO:0000313" key="4">
    <source>
        <dbReference type="Proteomes" id="UP001057520"/>
    </source>
</evidence>
<dbReference type="InterPro" id="IPR000868">
    <property type="entry name" value="Isochorismatase-like_dom"/>
</dbReference>
<keyword evidence="1 3" id="KW-0378">Hydrolase</keyword>
<dbReference type="SUPFAM" id="SSF52499">
    <property type="entry name" value="Isochorismatase-like hydrolases"/>
    <property type="match status" value="1"/>
</dbReference>
<dbReference type="GO" id="GO:0016787">
    <property type="term" value="F:hydrolase activity"/>
    <property type="evidence" value="ECO:0007669"/>
    <property type="project" value="UniProtKB-KW"/>
</dbReference>
<dbReference type="PANTHER" id="PTHR43540">
    <property type="entry name" value="PEROXYUREIDOACRYLATE/UREIDOACRYLATE AMIDOHYDROLASE-RELATED"/>
    <property type="match status" value="1"/>
</dbReference>
<proteinExistence type="predicted"/>
<gene>
    <name evidence="3" type="ORF">MZV50_15930</name>
</gene>
<dbReference type="InterPro" id="IPR036380">
    <property type="entry name" value="Isochorismatase-like_sf"/>
</dbReference>
<evidence type="ECO:0000259" key="2">
    <source>
        <dbReference type="Pfam" id="PF00857"/>
    </source>
</evidence>
<evidence type="ECO:0000256" key="1">
    <source>
        <dbReference type="ARBA" id="ARBA00022801"/>
    </source>
</evidence>